<name>A0A5J4S544_9ZZZZ</name>
<organism evidence="2">
    <name type="scientific">termite gut metagenome</name>
    <dbReference type="NCBI Taxonomy" id="433724"/>
    <lineage>
        <taxon>unclassified sequences</taxon>
        <taxon>metagenomes</taxon>
        <taxon>organismal metagenomes</taxon>
    </lineage>
</organism>
<keyword evidence="1" id="KW-0472">Membrane</keyword>
<accession>A0A5J4S544</accession>
<evidence type="ECO:0000256" key="1">
    <source>
        <dbReference type="SAM" id="Phobius"/>
    </source>
</evidence>
<comment type="caution">
    <text evidence="2">The sequence shown here is derived from an EMBL/GenBank/DDBJ whole genome shotgun (WGS) entry which is preliminary data.</text>
</comment>
<sequence length="63" mass="7303">MNKPVAHLENRKKKLFGNMIIRFLFNLGVPPWVRLSATMLFGLKYTPKSIFASILMVYASVFR</sequence>
<keyword evidence="1" id="KW-0812">Transmembrane</keyword>
<reference evidence="2" key="1">
    <citation type="submission" date="2019-03" db="EMBL/GenBank/DDBJ databases">
        <title>Single cell metagenomics reveals metabolic interactions within the superorganism composed of flagellate Streblomastix strix and complex community of Bacteroidetes bacteria on its surface.</title>
        <authorList>
            <person name="Treitli S.C."/>
            <person name="Kolisko M."/>
            <person name="Husnik F."/>
            <person name="Keeling P."/>
            <person name="Hampl V."/>
        </authorList>
    </citation>
    <scope>NUCLEOTIDE SEQUENCE</scope>
    <source>
        <strain evidence="2">STM</strain>
    </source>
</reference>
<keyword evidence="1" id="KW-1133">Transmembrane helix</keyword>
<gene>
    <name evidence="2" type="ORF">EZS27_011651</name>
</gene>
<feature type="transmembrane region" description="Helical" evidence="1">
    <location>
        <begin position="15"/>
        <end position="33"/>
    </location>
</feature>
<dbReference type="EMBL" id="SNRY01000457">
    <property type="protein sequence ID" value="KAA6340483.1"/>
    <property type="molecule type" value="Genomic_DNA"/>
</dbReference>
<dbReference type="AlphaFoldDB" id="A0A5J4S544"/>
<proteinExistence type="predicted"/>
<evidence type="ECO:0000313" key="2">
    <source>
        <dbReference type="EMBL" id="KAA6340483.1"/>
    </source>
</evidence>
<protein>
    <submittedName>
        <fullName evidence="2">Uncharacterized protein</fullName>
    </submittedName>
</protein>